<dbReference type="AlphaFoldDB" id="A0A8J7MVN2"/>
<dbReference type="Pfam" id="PF04304">
    <property type="entry name" value="DUF454"/>
    <property type="match status" value="1"/>
</dbReference>
<sequence length="126" mass="13593">MQLKILRRSAWFAGGVLALALGVVGVFLPLLPTTPFVILAAACFAQSSPRLHDWLLRHPLFGPAIRDWRNHRAIPPRAKTAAVIAMVAAFGLSLWMQLPGWVLLAQGAVLLTAGGWIVTRPSGPRA</sequence>
<feature type="transmembrane region" description="Helical" evidence="1">
    <location>
        <begin position="12"/>
        <end position="30"/>
    </location>
</feature>
<evidence type="ECO:0000313" key="3">
    <source>
        <dbReference type="Proteomes" id="UP000619033"/>
    </source>
</evidence>
<reference evidence="2" key="1">
    <citation type="submission" date="2021-01" db="EMBL/GenBank/DDBJ databases">
        <title>Genome seq and assembly of Tabrizicola sp. KVB23.</title>
        <authorList>
            <person name="Chhetri G."/>
        </authorList>
    </citation>
    <scope>NUCLEOTIDE SEQUENCE</scope>
    <source>
        <strain evidence="2">KVB23</strain>
    </source>
</reference>
<dbReference type="RefSeq" id="WP_202660767.1">
    <property type="nucleotide sequence ID" value="NZ_JAESVP010000005.1"/>
</dbReference>
<feature type="transmembrane region" description="Helical" evidence="1">
    <location>
        <begin position="101"/>
        <end position="119"/>
    </location>
</feature>
<evidence type="ECO:0000256" key="1">
    <source>
        <dbReference type="SAM" id="Phobius"/>
    </source>
</evidence>
<proteinExistence type="predicted"/>
<keyword evidence="1" id="KW-0472">Membrane</keyword>
<keyword evidence="3" id="KW-1185">Reference proteome</keyword>
<name>A0A8J7MVN2_9RHOB</name>
<dbReference type="PANTHER" id="PTHR35813:SF1">
    <property type="entry name" value="INNER MEMBRANE PROTEIN YBAN"/>
    <property type="match status" value="1"/>
</dbReference>
<dbReference type="PANTHER" id="PTHR35813">
    <property type="entry name" value="INNER MEMBRANE PROTEIN YBAN"/>
    <property type="match status" value="1"/>
</dbReference>
<dbReference type="EMBL" id="JAESVP010000005">
    <property type="protein sequence ID" value="MBL4928649.1"/>
    <property type="molecule type" value="Genomic_DNA"/>
</dbReference>
<gene>
    <name evidence="2" type="ORF">JI744_11080</name>
</gene>
<dbReference type="InterPro" id="IPR007401">
    <property type="entry name" value="DUF454"/>
</dbReference>
<keyword evidence="1" id="KW-0812">Transmembrane</keyword>
<evidence type="ECO:0000313" key="2">
    <source>
        <dbReference type="EMBL" id="MBL4928649.1"/>
    </source>
</evidence>
<dbReference type="Proteomes" id="UP000619033">
    <property type="component" value="Unassembled WGS sequence"/>
</dbReference>
<comment type="caution">
    <text evidence="2">The sequence shown here is derived from an EMBL/GenBank/DDBJ whole genome shotgun (WGS) entry which is preliminary data.</text>
</comment>
<organism evidence="2 3">
    <name type="scientific">Fuscibacter oryzae</name>
    <dbReference type="NCBI Taxonomy" id="2803939"/>
    <lineage>
        <taxon>Bacteria</taxon>
        <taxon>Pseudomonadati</taxon>
        <taxon>Pseudomonadota</taxon>
        <taxon>Alphaproteobacteria</taxon>
        <taxon>Rhodobacterales</taxon>
        <taxon>Paracoccaceae</taxon>
        <taxon>Fuscibacter</taxon>
    </lineage>
</organism>
<keyword evidence="1" id="KW-1133">Transmembrane helix</keyword>
<accession>A0A8J7MVN2</accession>
<dbReference type="GO" id="GO:0005886">
    <property type="term" value="C:plasma membrane"/>
    <property type="evidence" value="ECO:0007669"/>
    <property type="project" value="TreeGrafter"/>
</dbReference>
<dbReference type="PIRSF" id="PIRSF016789">
    <property type="entry name" value="DUF454"/>
    <property type="match status" value="1"/>
</dbReference>
<protein>
    <submittedName>
        <fullName evidence="2">YbaN family protein</fullName>
    </submittedName>
</protein>